<dbReference type="Proteomes" id="UP001177003">
    <property type="component" value="Chromosome 0"/>
</dbReference>
<dbReference type="AlphaFoldDB" id="A0AA35VGN6"/>
<dbReference type="EMBL" id="OX465086">
    <property type="protein sequence ID" value="CAI9259468.1"/>
    <property type="molecule type" value="Genomic_DNA"/>
</dbReference>
<organism evidence="1 2">
    <name type="scientific">Lactuca saligna</name>
    <name type="common">Willowleaf lettuce</name>
    <dbReference type="NCBI Taxonomy" id="75948"/>
    <lineage>
        <taxon>Eukaryota</taxon>
        <taxon>Viridiplantae</taxon>
        <taxon>Streptophyta</taxon>
        <taxon>Embryophyta</taxon>
        <taxon>Tracheophyta</taxon>
        <taxon>Spermatophyta</taxon>
        <taxon>Magnoliopsida</taxon>
        <taxon>eudicotyledons</taxon>
        <taxon>Gunneridae</taxon>
        <taxon>Pentapetalae</taxon>
        <taxon>asterids</taxon>
        <taxon>campanulids</taxon>
        <taxon>Asterales</taxon>
        <taxon>Asteraceae</taxon>
        <taxon>Cichorioideae</taxon>
        <taxon>Cichorieae</taxon>
        <taxon>Lactucinae</taxon>
        <taxon>Lactuca</taxon>
    </lineage>
</organism>
<evidence type="ECO:0000313" key="1">
    <source>
        <dbReference type="EMBL" id="CAI9259468.1"/>
    </source>
</evidence>
<reference evidence="1" key="1">
    <citation type="submission" date="2023-04" db="EMBL/GenBank/DDBJ databases">
        <authorList>
            <person name="Vijverberg K."/>
            <person name="Xiong W."/>
            <person name="Schranz E."/>
        </authorList>
    </citation>
    <scope>NUCLEOTIDE SEQUENCE</scope>
</reference>
<gene>
    <name evidence="1" type="ORF">LSALG_LOCUS359</name>
</gene>
<keyword evidence="2" id="KW-1185">Reference proteome</keyword>
<proteinExistence type="predicted"/>
<protein>
    <submittedName>
        <fullName evidence="1">Uncharacterized protein</fullName>
    </submittedName>
</protein>
<accession>A0AA35VGN6</accession>
<name>A0AA35VGN6_LACSI</name>
<sequence>MRVTTNLKLKKDGGKDHERRAKILTIIGPRPCSNRQSQHVGAKVTRVLEFSVVDLPTEHNVLLGRPTLFQLQAIPSTLHGILKFYTSDGSEMVVATKPDNRNITQRETEQETQLC</sequence>
<evidence type="ECO:0000313" key="2">
    <source>
        <dbReference type="Proteomes" id="UP001177003"/>
    </source>
</evidence>